<protein>
    <recommendedName>
        <fullName evidence="2">DUF2154 domain-containing protein</fullName>
    </recommendedName>
</protein>
<feature type="chain" id="PRO_5006632909" description="DUF2154 domain-containing protein" evidence="1">
    <location>
        <begin position="23"/>
        <end position="287"/>
    </location>
</feature>
<evidence type="ECO:0000313" key="3">
    <source>
        <dbReference type="EMBL" id="GAP14253.1"/>
    </source>
</evidence>
<dbReference type="EMBL" id="DF967972">
    <property type="protein sequence ID" value="GAP14253.1"/>
    <property type="molecule type" value="Genomic_DNA"/>
</dbReference>
<gene>
    <name evidence="3" type="ORF">LARV_02019</name>
</gene>
<evidence type="ECO:0000256" key="1">
    <source>
        <dbReference type="SAM" id="SignalP"/>
    </source>
</evidence>
<dbReference type="AlphaFoldDB" id="A0A0S7BF91"/>
<name>A0A0S7BF91_9CHLR</name>
<dbReference type="STRING" id="360412.LARV_02019"/>
<evidence type="ECO:0000259" key="2">
    <source>
        <dbReference type="Pfam" id="PF17115"/>
    </source>
</evidence>
<sequence>MKPRPVWTMLLAIALLALPSLACSITFNLPSRVKTTTAQTLDISEDVPVQGKTSEVTLEMGAGKLDLSGGASKLVEGTVRYNVEKWKPTITRNDNQIKIAQGEQGAVELPGSDIINEWNIQLGNSPIDLEVAAGAYEGTLDLSGIPITNLRVSDGASKATVKFDTLNPTSMEQLTYKTGASEVDLEGLGNANVSSIVFEGGAGSYTLDFSGDLKQDLSVRLSAGMSNVRLNIPKDANIQVIVGGGLSNVSVDGTWTINRDTYERSGKGPKITVNVDMGLGNLELRVH</sequence>
<keyword evidence="4" id="KW-1185">Reference proteome</keyword>
<organism evidence="3">
    <name type="scientific">Longilinea arvoryzae</name>
    <dbReference type="NCBI Taxonomy" id="360412"/>
    <lineage>
        <taxon>Bacteria</taxon>
        <taxon>Bacillati</taxon>
        <taxon>Chloroflexota</taxon>
        <taxon>Anaerolineae</taxon>
        <taxon>Anaerolineales</taxon>
        <taxon>Anaerolineaceae</taxon>
        <taxon>Longilinea</taxon>
    </lineage>
</organism>
<proteinExistence type="predicted"/>
<feature type="domain" description="DUF2154" evidence="2">
    <location>
        <begin position="53"/>
        <end position="135"/>
    </location>
</feature>
<dbReference type="Proteomes" id="UP000055060">
    <property type="component" value="Unassembled WGS sequence"/>
</dbReference>
<accession>A0A0S7BF91</accession>
<dbReference type="Pfam" id="PF17115">
    <property type="entry name" value="Toast_rack_N"/>
    <property type="match status" value="1"/>
</dbReference>
<dbReference type="InterPro" id="IPR031346">
    <property type="entry name" value="DUF2154_N"/>
</dbReference>
<dbReference type="RefSeq" id="WP_172797837.1">
    <property type="nucleotide sequence ID" value="NZ_DF967972.1"/>
</dbReference>
<keyword evidence="1" id="KW-0732">Signal</keyword>
<feature type="signal peptide" evidence="1">
    <location>
        <begin position="1"/>
        <end position="22"/>
    </location>
</feature>
<reference evidence="3" key="1">
    <citation type="submission" date="2015-07" db="EMBL/GenBank/DDBJ databases">
        <title>Draft Genome Sequences of Anaerolinea thermolimosa IMO-1, Bellilinea caldifistulae GOMI-1, Leptolinea tardivitalis YMTK-2, Levilinea saccharolytica KIBI-1,Longilinea arvoryzae KOME-1, Previously Described as Members of the Anaerolineaceae (Chloroflexi).</title>
        <authorList>
            <person name="Sekiguchi Y."/>
            <person name="Ohashi A."/>
            <person name="Matsuura N."/>
            <person name="Tourlousse M.D."/>
        </authorList>
    </citation>
    <scope>NUCLEOTIDE SEQUENCE [LARGE SCALE GENOMIC DNA]</scope>
    <source>
        <strain evidence="3">KOME-1</strain>
    </source>
</reference>
<evidence type="ECO:0000313" key="4">
    <source>
        <dbReference type="Proteomes" id="UP000055060"/>
    </source>
</evidence>